<protein>
    <recommendedName>
        <fullName evidence="6">DUF4231 domain-containing protein</fullName>
    </recommendedName>
</protein>
<evidence type="ECO:0000256" key="1">
    <source>
        <dbReference type="SAM" id="Coils"/>
    </source>
</evidence>
<evidence type="ECO:0000313" key="4">
    <source>
        <dbReference type="EMBL" id="GAA1901643.1"/>
    </source>
</evidence>
<feature type="coiled-coil region" evidence="1">
    <location>
        <begin position="36"/>
        <end position="63"/>
    </location>
</feature>
<feature type="transmembrane region" description="Helical" evidence="3">
    <location>
        <begin position="141"/>
        <end position="160"/>
    </location>
</feature>
<keyword evidence="3" id="KW-0472">Membrane</keyword>
<keyword evidence="1" id="KW-0175">Coiled coil</keyword>
<reference evidence="4 5" key="1">
    <citation type="journal article" date="2019" name="Int. J. Syst. Evol. Microbiol.">
        <title>The Global Catalogue of Microorganisms (GCM) 10K type strain sequencing project: providing services to taxonomists for standard genome sequencing and annotation.</title>
        <authorList>
            <consortium name="The Broad Institute Genomics Platform"/>
            <consortium name="The Broad Institute Genome Sequencing Center for Infectious Disease"/>
            <person name="Wu L."/>
            <person name="Ma J."/>
        </authorList>
    </citation>
    <scope>NUCLEOTIDE SEQUENCE [LARGE SCALE GENOMIC DNA]</scope>
    <source>
        <strain evidence="4 5">JCM 13316</strain>
    </source>
</reference>
<keyword evidence="5" id="KW-1185">Reference proteome</keyword>
<dbReference type="Proteomes" id="UP001500784">
    <property type="component" value="Unassembled WGS sequence"/>
</dbReference>
<evidence type="ECO:0000313" key="5">
    <source>
        <dbReference type="Proteomes" id="UP001500784"/>
    </source>
</evidence>
<evidence type="ECO:0000256" key="2">
    <source>
        <dbReference type="SAM" id="MobiDB-lite"/>
    </source>
</evidence>
<feature type="region of interest" description="Disordered" evidence="2">
    <location>
        <begin position="1"/>
        <end position="32"/>
    </location>
</feature>
<dbReference type="EMBL" id="BAAALV010000001">
    <property type="protein sequence ID" value="GAA1901643.1"/>
    <property type="molecule type" value="Genomic_DNA"/>
</dbReference>
<accession>A0ABN2NUU7</accession>
<name>A0ABN2NUU7_9MICC</name>
<keyword evidence="3" id="KW-1133">Transmembrane helix</keyword>
<sequence length="239" mass="26832">MKMQAGDVSSASRQEREDQIRRRTQALARHLPPVQAANLINGVAEEEREAESWEELRASEDREKDLQARFPDYFEAAQAVKQAEVQSDLVRFRAWRREQLRLAREADTFAASNAVLIRNTGGTLLAAVIAARPFGLISGDVFFWGAALAAGLMVLGSQLIKKRSSPLWKGVFIDPKFAAYSVWHCASQAAAAALIREREPDAAQWADALQILESRWDRRNRRSTLWAGEDYSGIRYTTA</sequence>
<evidence type="ECO:0000256" key="3">
    <source>
        <dbReference type="SAM" id="Phobius"/>
    </source>
</evidence>
<comment type="caution">
    <text evidence="4">The sequence shown here is derived from an EMBL/GenBank/DDBJ whole genome shotgun (WGS) entry which is preliminary data.</text>
</comment>
<evidence type="ECO:0008006" key="6">
    <source>
        <dbReference type="Google" id="ProtNLM"/>
    </source>
</evidence>
<gene>
    <name evidence="4" type="ORF">GCM10009688_01500</name>
</gene>
<proteinExistence type="predicted"/>
<organism evidence="4 5">
    <name type="scientific">Arthrobacter gandavensis</name>
    <dbReference type="NCBI Taxonomy" id="169960"/>
    <lineage>
        <taxon>Bacteria</taxon>
        <taxon>Bacillati</taxon>
        <taxon>Actinomycetota</taxon>
        <taxon>Actinomycetes</taxon>
        <taxon>Micrococcales</taxon>
        <taxon>Micrococcaceae</taxon>
        <taxon>Arthrobacter</taxon>
    </lineage>
</organism>
<keyword evidence="3" id="KW-0812">Transmembrane</keyword>